<name>A0A368YL30_9HYPH</name>
<organism evidence="1 2">
    <name type="scientific">Phyllobacterium bourgognense</name>
    <dbReference type="NCBI Taxonomy" id="314236"/>
    <lineage>
        <taxon>Bacteria</taxon>
        <taxon>Pseudomonadati</taxon>
        <taxon>Pseudomonadota</taxon>
        <taxon>Alphaproteobacteria</taxon>
        <taxon>Hyphomicrobiales</taxon>
        <taxon>Phyllobacteriaceae</taxon>
        <taxon>Phyllobacterium</taxon>
    </lineage>
</organism>
<dbReference type="AlphaFoldDB" id="A0A368YL30"/>
<dbReference type="OrthoDB" id="9904971at2"/>
<dbReference type="EMBL" id="QPJM01000012">
    <property type="protein sequence ID" value="RCW80942.1"/>
    <property type="molecule type" value="Genomic_DNA"/>
</dbReference>
<dbReference type="RefSeq" id="WP_114431493.1">
    <property type="nucleotide sequence ID" value="NZ_QPJM01000012.1"/>
</dbReference>
<dbReference type="Proteomes" id="UP000253324">
    <property type="component" value="Unassembled WGS sequence"/>
</dbReference>
<evidence type="ECO:0000313" key="2">
    <source>
        <dbReference type="Proteomes" id="UP000253324"/>
    </source>
</evidence>
<comment type="caution">
    <text evidence="1">The sequence shown here is derived from an EMBL/GenBank/DDBJ whole genome shotgun (WGS) entry which is preliminary data.</text>
</comment>
<sequence length="117" mass="13059">MTNDTDRQHGIPLAQIFHQRAVLMTAACDPAGYPDAVMDSLMNTVSLLDETILSTPAKDYSDIAAKLRLALYYAEDREVWETQAPDFLRAISIEWTRLNNEEFAAIGAKPPYLIAAE</sequence>
<evidence type="ECO:0000313" key="1">
    <source>
        <dbReference type="EMBL" id="RCW80942.1"/>
    </source>
</evidence>
<gene>
    <name evidence="1" type="ORF">C7476_11298</name>
</gene>
<accession>A0A368YL30</accession>
<keyword evidence="2" id="KW-1185">Reference proteome</keyword>
<proteinExistence type="predicted"/>
<protein>
    <submittedName>
        <fullName evidence="1">Uncharacterized protein</fullName>
    </submittedName>
</protein>
<reference evidence="1 2" key="1">
    <citation type="submission" date="2018-07" db="EMBL/GenBank/DDBJ databases">
        <title>Genomic Encyclopedia of Type Strains, Phase III (KMG-III): the genomes of soil and plant-associated and newly described type strains.</title>
        <authorList>
            <person name="Whitman W."/>
        </authorList>
    </citation>
    <scope>NUCLEOTIDE SEQUENCE [LARGE SCALE GENOMIC DNA]</scope>
    <source>
        <strain evidence="1 2">31-25a</strain>
    </source>
</reference>